<proteinExistence type="inferred from homology"/>
<evidence type="ECO:0000313" key="11">
    <source>
        <dbReference type="EMBL" id="ORC92793.1"/>
    </source>
</evidence>
<dbReference type="GeneID" id="39981217"/>
<dbReference type="GO" id="GO:0005634">
    <property type="term" value="C:nucleus"/>
    <property type="evidence" value="ECO:0007669"/>
    <property type="project" value="TreeGrafter"/>
</dbReference>
<evidence type="ECO:0000256" key="2">
    <source>
        <dbReference type="ARBA" id="ARBA00022741"/>
    </source>
</evidence>
<feature type="domain" description="FYVE-type" evidence="10">
    <location>
        <begin position="28"/>
        <end position="75"/>
    </location>
</feature>
<dbReference type="PANTHER" id="PTHR44167:SF18">
    <property type="entry name" value="PROTEIN KINASE DOMAIN-CONTAINING PROTEIN"/>
    <property type="match status" value="1"/>
</dbReference>
<dbReference type="SUPFAM" id="SSF56112">
    <property type="entry name" value="Protein kinase-like (PK-like)"/>
    <property type="match status" value="1"/>
</dbReference>
<accession>A0A1X0P834</accession>
<dbReference type="PROSITE" id="PS50178">
    <property type="entry name" value="ZF_FYVE"/>
    <property type="match status" value="1"/>
</dbReference>
<keyword evidence="3 6" id="KW-0863">Zinc-finger</keyword>
<keyword evidence="2 7" id="KW-0547">Nucleotide-binding</keyword>
<dbReference type="RefSeq" id="XP_028886859.1">
    <property type="nucleotide sequence ID" value="XM_029021437.1"/>
</dbReference>
<keyword evidence="4" id="KW-0862">Zinc</keyword>
<evidence type="ECO:0000259" key="9">
    <source>
        <dbReference type="PROSITE" id="PS50011"/>
    </source>
</evidence>
<dbReference type="OrthoDB" id="10252171at2759"/>
<organism evidence="11 12">
    <name type="scientific">Trypanosoma theileri</name>
    <dbReference type="NCBI Taxonomy" id="67003"/>
    <lineage>
        <taxon>Eukaryota</taxon>
        <taxon>Discoba</taxon>
        <taxon>Euglenozoa</taxon>
        <taxon>Kinetoplastea</taxon>
        <taxon>Metakinetoplastina</taxon>
        <taxon>Trypanosomatida</taxon>
        <taxon>Trypanosomatidae</taxon>
        <taxon>Trypanosoma</taxon>
    </lineage>
</organism>
<dbReference type="InterPro" id="IPR011009">
    <property type="entry name" value="Kinase-like_dom_sf"/>
</dbReference>
<keyword evidence="8" id="KW-0808">Transferase</keyword>
<dbReference type="SMART" id="SM00064">
    <property type="entry name" value="FYVE"/>
    <property type="match status" value="1"/>
</dbReference>
<evidence type="ECO:0000256" key="3">
    <source>
        <dbReference type="ARBA" id="ARBA00022771"/>
    </source>
</evidence>
<name>A0A1X0P834_9TRYP</name>
<dbReference type="InterPro" id="IPR013083">
    <property type="entry name" value="Znf_RING/FYVE/PHD"/>
</dbReference>
<evidence type="ECO:0000256" key="5">
    <source>
        <dbReference type="ARBA" id="ARBA00022840"/>
    </source>
</evidence>
<dbReference type="GO" id="GO:0005524">
    <property type="term" value="F:ATP binding"/>
    <property type="evidence" value="ECO:0007669"/>
    <property type="project" value="UniProtKB-UniRule"/>
</dbReference>
<dbReference type="Pfam" id="PF01363">
    <property type="entry name" value="FYVE"/>
    <property type="match status" value="1"/>
</dbReference>
<evidence type="ECO:0000256" key="6">
    <source>
        <dbReference type="PROSITE-ProRule" id="PRU00091"/>
    </source>
</evidence>
<dbReference type="GO" id="GO:0005737">
    <property type="term" value="C:cytoplasm"/>
    <property type="evidence" value="ECO:0007669"/>
    <property type="project" value="TreeGrafter"/>
</dbReference>
<evidence type="ECO:0008006" key="13">
    <source>
        <dbReference type="Google" id="ProtNLM"/>
    </source>
</evidence>
<reference evidence="11 12" key="1">
    <citation type="submission" date="2017-03" db="EMBL/GenBank/DDBJ databases">
        <title>An alternative strategy for trypanosome survival in the mammalian bloodstream revealed through genome and transcriptome analysis of the ubiquitous bovine parasite Trypanosoma (Megatrypanum) theileri.</title>
        <authorList>
            <person name="Kelly S."/>
            <person name="Ivens A."/>
            <person name="Mott A."/>
            <person name="O'Neill E."/>
            <person name="Emms D."/>
            <person name="Macleod O."/>
            <person name="Voorheis P."/>
            <person name="Matthews J."/>
            <person name="Matthews K."/>
            <person name="Carrington M."/>
        </authorList>
    </citation>
    <scope>NUCLEOTIDE SEQUENCE [LARGE SCALE GENOMIC DNA]</scope>
    <source>
        <strain evidence="11">Edinburgh</strain>
    </source>
</reference>
<keyword evidence="1" id="KW-0479">Metal-binding</keyword>
<sequence>MHISRELIIPGAKWCEDGTADLCANRLCQKKLSPVFGKHHCRWCGRIFCGNCAPCTSLYMGKMLRRCNACRVPLFFRSMYNYTTGRREATVMQHILSFLDHRSITALQQSCYTILSEFHVVGYDYVDTIQDRFPTFFDGARIGRGGSGTVYKCEDRRRFNSPRVALKVITKSSVLSFSSWCKITRELEIMRGLDHPNVARLLEVFQTPLYLVIVMEAGEGGTLKHAWEYVRRHHCDVEALLANVLAQVAQGLDYLYNRKRIVHRDIKHDNIVLSRDYTRAIIIDFGLAEYVSDEKQLLFVPCGTMGFASPENIEAVAKSLRLFEATAATMHRADVFSLGVVAYNILTGQRPLKGKRFVELSRDLRKGIRCDGPRWANFSDSAKSLIEWMLKTDANERATALDLLDHPFITEKAPLIKEIAKKRNQELEMTKEQEVNEWVYVVPSESQWDFIAEDELSNSMVTTNLEGASVLVSIAESK</sequence>
<dbReference type="GO" id="GO:0044773">
    <property type="term" value="P:mitotic DNA damage checkpoint signaling"/>
    <property type="evidence" value="ECO:0007669"/>
    <property type="project" value="TreeGrafter"/>
</dbReference>
<feature type="domain" description="Protein kinase" evidence="9">
    <location>
        <begin position="136"/>
        <end position="409"/>
    </location>
</feature>
<dbReference type="PROSITE" id="PS00107">
    <property type="entry name" value="PROTEIN_KINASE_ATP"/>
    <property type="match status" value="1"/>
</dbReference>
<evidence type="ECO:0000256" key="4">
    <source>
        <dbReference type="ARBA" id="ARBA00022833"/>
    </source>
</evidence>
<dbReference type="InterPro" id="IPR000719">
    <property type="entry name" value="Prot_kinase_dom"/>
</dbReference>
<protein>
    <recommendedName>
        <fullName evidence="13">Protein kinase</fullName>
    </recommendedName>
</protein>
<dbReference type="InterPro" id="IPR008271">
    <property type="entry name" value="Ser/Thr_kinase_AS"/>
</dbReference>
<dbReference type="GO" id="GO:0004674">
    <property type="term" value="F:protein serine/threonine kinase activity"/>
    <property type="evidence" value="ECO:0007669"/>
    <property type="project" value="UniProtKB-KW"/>
</dbReference>
<dbReference type="PROSITE" id="PS50011">
    <property type="entry name" value="PROTEIN_KINASE_DOM"/>
    <property type="match status" value="1"/>
</dbReference>
<dbReference type="Pfam" id="PF00069">
    <property type="entry name" value="Pkinase"/>
    <property type="match status" value="1"/>
</dbReference>
<dbReference type="AlphaFoldDB" id="A0A1X0P834"/>
<dbReference type="Proteomes" id="UP000192257">
    <property type="component" value="Unassembled WGS sequence"/>
</dbReference>
<dbReference type="Gene3D" id="3.30.40.10">
    <property type="entry name" value="Zinc/RING finger domain, C3HC4 (zinc finger)"/>
    <property type="match status" value="1"/>
</dbReference>
<evidence type="ECO:0000256" key="1">
    <source>
        <dbReference type="ARBA" id="ARBA00022723"/>
    </source>
</evidence>
<dbReference type="VEuPathDB" id="TriTrypDB:TM35_000021190"/>
<evidence type="ECO:0000256" key="7">
    <source>
        <dbReference type="PROSITE-ProRule" id="PRU10141"/>
    </source>
</evidence>
<evidence type="ECO:0000256" key="8">
    <source>
        <dbReference type="RuleBase" id="RU000304"/>
    </source>
</evidence>
<dbReference type="STRING" id="67003.A0A1X0P834"/>
<gene>
    <name evidence="11" type="ORF">TM35_000021190</name>
</gene>
<dbReference type="InterPro" id="IPR017441">
    <property type="entry name" value="Protein_kinase_ATP_BS"/>
</dbReference>
<keyword evidence="8" id="KW-0418">Kinase</keyword>
<dbReference type="SUPFAM" id="SSF57903">
    <property type="entry name" value="FYVE/PHD zinc finger"/>
    <property type="match status" value="1"/>
</dbReference>
<keyword evidence="5 7" id="KW-0067">ATP-binding</keyword>
<feature type="binding site" evidence="7">
    <location>
        <position position="167"/>
    </location>
    <ligand>
        <name>ATP</name>
        <dbReference type="ChEBI" id="CHEBI:30616"/>
    </ligand>
</feature>
<dbReference type="EMBL" id="NBCO01000002">
    <property type="protein sequence ID" value="ORC92793.1"/>
    <property type="molecule type" value="Genomic_DNA"/>
</dbReference>
<dbReference type="GO" id="GO:0008270">
    <property type="term" value="F:zinc ion binding"/>
    <property type="evidence" value="ECO:0007669"/>
    <property type="project" value="UniProtKB-KW"/>
</dbReference>
<dbReference type="PANTHER" id="PTHR44167">
    <property type="entry name" value="OVARIAN-SPECIFIC SERINE/THREONINE-PROTEIN KINASE LOK-RELATED"/>
    <property type="match status" value="1"/>
</dbReference>
<keyword evidence="12" id="KW-1185">Reference proteome</keyword>
<evidence type="ECO:0000313" key="12">
    <source>
        <dbReference type="Proteomes" id="UP000192257"/>
    </source>
</evidence>
<dbReference type="InterPro" id="IPR011011">
    <property type="entry name" value="Znf_FYVE_PHD"/>
</dbReference>
<dbReference type="Gene3D" id="1.10.510.10">
    <property type="entry name" value="Transferase(Phosphotransferase) domain 1"/>
    <property type="match status" value="1"/>
</dbReference>
<dbReference type="InterPro" id="IPR000306">
    <property type="entry name" value="Znf_FYVE"/>
</dbReference>
<evidence type="ECO:0000259" key="10">
    <source>
        <dbReference type="PROSITE" id="PS50178"/>
    </source>
</evidence>
<keyword evidence="8" id="KW-0723">Serine/threonine-protein kinase</keyword>
<dbReference type="PROSITE" id="PS00108">
    <property type="entry name" value="PROTEIN_KINASE_ST"/>
    <property type="match status" value="1"/>
</dbReference>
<dbReference type="SMART" id="SM00220">
    <property type="entry name" value="S_TKc"/>
    <property type="match status" value="1"/>
</dbReference>
<comment type="similarity">
    <text evidence="8">Belongs to the protein kinase superfamily.</text>
</comment>
<dbReference type="InterPro" id="IPR017455">
    <property type="entry name" value="Znf_FYVE-rel"/>
</dbReference>
<comment type="caution">
    <text evidence="11">The sequence shown here is derived from an EMBL/GenBank/DDBJ whole genome shotgun (WGS) entry which is preliminary data.</text>
</comment>